<keyword evidence="8" id="KW-0255">Endonuclease</keyword>
<dbReference type="InterPro" id="IPR016197">
    <property type="entry name" value="Chromo-like_dom_sf"/>
</dbReference>
<gene>
    <name evidence="22" type="ORF">RhiXN_10662</name>
</gene>
<dbReference type="SMART" id="SM00298">
    <property type="entry name" value="CHROMO"/>
    <property type="match status" value="1"/>
</dbReference>
<evidence type="ECO:0000256" key="2">
    <source>
        <dbReference type="ARBA" id="ARBA00022670"/>
    </source>
</evidence>
<dbReference type="Gene3D" id="2.40.70.10">
    <property type="entry name" value="Acid Proteases"/>
    <property type="match status" value="1"/>
</dbReference>
<dbReference type="SUPFAM" id="SSF56672">
    <property type="entry name" value="DNA/RNA polymerases"/>
    <property type="match status" value="1"/>
</dbReference>
<dbReference type="GeneID" id="67032941"/>
<keyword evidence="11" id="KW-0694">RNA-binding</keyword>
<dbReference type="InterPro" id="IPR056924">
    <property type="entry name" value="SH3_Tf2-1"/>
</dbReference>
<comment type="subcellular location">
    <subcellularLocation>
        <location evidence="1">Nucleus</location>
    </subcellularLocation>
</comment>
<evidence type="ECO:0000256" key="15">
    <source>
        <dbReference type="ARBA" id="ARBA00023125"/>
    </source>
</evidence>
<dbReference type="GO" id="GO:0003964">
    <property type="term" value="F:RNA-directed DNA polymerase activity"/>
    <property type="evidence" value="ECO:0007669"/>
    <property type="project" value="UniProtKB-KW"/>
</dbReference>
<dbReference type="Gene3D" id="3.30.420.10">
    <property type="entry name" value="Ribonuclease H-like superfamily/Ribonuclease H"/>
    <property type="match status" value="1"/>
</dbReference>
<keyword evidence="15" id="KW-0238">DNA-binding</keyword>
<evidence type="ECO:0000256" key="13">
    <source>
        <dbReference type="ARBA" id="ARBA00022918"/>
    </source>
</evidence>
<dbReference type="SUPFAM" id="SSF53098">
    <property type="entry name" value="Ribonuclease H-like"/>
    <property type="match status" value="1"/>
</dbReference>
<dbReference type="Gene3D" id="2.40.50.40">
    <property type="match status" value="1"/>
</dbReference>
<keyword evidence="6" id="KW-0479">Metal-binding</keyword>
<evidence type="ECO:0000256" key="5">
    <source>
        <dbReference type="ARBA" id="ARBA00022722"/>
    </source>
</evidence>
<dbReference type="CDD" id="cd01647">
    <property type="entry name" value="RT_LTR"/>
    <property type="match status" value="1"/>
</dbReference>
<dbReference type="GO" id="GO:0004519">
    <property type="term" value="F:endonuclease activity"/>
    <property type="evidence" value="ECO:0007669"/>
    <property type="project" value="UniProtKB-KW"/>
</dbReference>
<dbReference type="InterPro" id="IPR043128">
    <property type="entry name" value="Rev_trsase/Diguanyl_cyclase"/>
</dbReference>
<evidence type="ECO:0000256" key="7">
    <source>
        <dbReference type="ARBA" id="ARBA00022750"/>
    </source>
</evidence>
<keyword evidence="17" id="KW-0539">Nucleus</keyword>
<keyword evidence="3" id="KW-0808">Transferase</keyword>
<dbReference type="PROSITE" id="PS50013">
    <property type="entry name" value="CHROMO_2"/>
    <property type="match status" value="1"/>
</dbReference>
<keyword evidence="13" id="KW-0695">RNA-directed DNA polymerase</keyword>
<evidence type="ECO:0000256" key="17">
    <source>
        <dbReference type="ARBA" id="ARBA00023242"/>
    </source>
</evidence>
<dbReference type="Proteomes" id="UP000650533">
    <property type="component" value="Chromosome 11"/>
</dbReference>
<dbReference type="Pfam" id="PF00078">
    <property type="entry name" value="RVT_1"/>
    <property type="match status" value="1"/>
</dbReference>
<evidence type="ECO:0000259" key="19">
    <source>
        <dbReference type="PROSITE" id="PS50013"/>
    </source>
</evidence>
<dbReference type="InterPro" id="IPR023779">
    <property type="entry name" value="Chromodomain_CS"/>
</dbReference>
<evidence type="ECO:0000256" key="1">
    <source>
        <dbReference type="ARBA" id="ARBA00004123"/>
    </source>
</evidence>
<dbReference type="InterPro" id="IPR012337">
    <property type="entry name" value="RNaseH-like_sf"/>
</dbReference>
<evidence type="ECO:0000256" key="14">
    <source>
        <dbReference type="ARBA" id="ARBA00022932"/>
    </source>
</evidence>
<dbReference type="InterPro" id="IPR050951">
    <property type="entry name" value="Retrovirus_Pol_polyprotein"/>
</dbReference>
<keyword evidence="18" id="KW-0511">Multifunctional enzyme</keyword>
<dbReference type="Pfam" id="PF00385">
    <property type="entry name" value="Chromo"/>
    <property type="match status" value="1"/>
</dbReference>
<dbReference type="PANTHER" id="PTHR37984">
    <property type="entry name" value="PROTEIN CBG26694"/>
    <property type="match status" value="1"/>
</dbReference>
<evidence type="ECO:0000256" key="9">
    <source>
        <dbReference type="ARBA" id="ARBA00022801"/>
    </source>
</evidence>
<keyword evidence="7" id="KW-0064">Aspartyl protease</keyword>
<keyword evidence="5" id="KW-0540">Nuclease</keyword>
<dbReference type="InterPro" id="IPR043502">
    <property type="entry name" value="DNA/RNA_pol_sf"/>
</dbReference>
<evidence type="ECO:0000259" key="21">
    <source>
        <dbReference type="PROSITE" id="PS50994"/>
    </source>
</evidence>
<dbReference type="Gene3D" id="1.10.340.70">
    <property type="match status" value="1"/>
</dbReference>
<feature type="domain" description="Reverse transcriptase" evidence="20">
    <location>
        <begin position="211"/>
        <end position="390"/>
    </location>
</feature>
<proteinExistence type="predicted"/>
<evidence type="ECO:0000256" key="6">
    <source>
        <dbReference type="ARBA" id="ARBA00022723"/>
    </source>
</evidence>
<evidence type="ECO:0000313" key="22">
    <source>
        <dbReference type="EMBL" id="QRW24338.1"/>
    </source>
</evidence>
<dbReference type="InterPro" id="IPR000477">
    <property type="entry name" value="RT_dom"/>
</dbReference>
<keyword evidence="4" id="KW-0548">Nucleotidyltransferase</keyword>
<dbReference type="Pfam" id="PF24626">
    <property type="entry name" value="SH3_Tf2-1"/>
    <property type="match status" value="1"/>
</dbReference>
<evidence type="ECO:0000256" key="16">
    <source>
        <dbReference type="ARBA" id="ARBA00023172"/>
    </source>
</evidence>
<protein>
    <submittedName>
        <fullName evidence="22">Retrotransposable element Tf2 protein</fullName>
    </submittedName>
</protein>
<dbReference type="SUPFAM" id="SSF54160">
    <property type="entry name" value="Chromo domain-like"/>
    <property type="match status" value="1"/>
</dbReference>
<evidence type="ECO:0000256" key="12">
    <source>
        <dbReference type="ARBA" id="ARBA00022908"/>
    </source>
</evidence>
<feature type="domain" description="Chromo" evidence="19">
    <location>
        <begin position="989"/>
        <end position="1048"/>
    </location>
</feature>
<dbReference type="InterPro" id="IPR021109">
    <property type="entry name" value="Peptidase_aspartic_dom_sf"/>
</dbReference>
<dbReference type="RefSeq" id="XP_043184575.1">
    <property type="nucleotide sequence ID" value="XM_043330478.1"/>
</dbReference>
<dbReference type="Gene3D" id="3.10.20.370">
    <property type="match status" value="1"/>
</dbReference>
<evidence type="ECO:0000256" key="4">
    <source>
        <dbReference type="ARBA" id="ARBA00022695"/>
    </source>
</evidence>
<evidence type="ECO:0000256" key="10">
    <source>
        <dbReference type="ARBA" id="ARBA00022842"/>
    </source>
</evidence>
<dbReference type="PROSITE" id="PS50994">
    <property type="entry name" value="INTEGRASE"/>
    <property type="match status" value="1"/>
</dbReference>
<dbReference type="GO" id="GO:0006310">
    <property type="term" value="P:DNA recombination"/>
    <property type="evidence" value="ECO:0007669"/>
    <property type="project" value="UniProtKB-KW"/>
</dbReference>
<dbReference type="PANTHER" id="PTHR37984:SF5">
    <property type="entry name" value="PROTEIN NYNRIN-LIKE"/>
    <property type="match status" value="1"/>
</dbReference>
<accession>A0A8H8P5S8</accession>
<dbReference type="GO" id="GO:0003887">
    <property type="term" value="F:DNA-directed DNA polymerase activity"/>
    <property type="evidence" value="ECO:0007669"/>
    <property type="project" value="UniProtKB-KW"/>
</dbReference>
<dbReference type="AlphaFoldDB" id="A0A8H8P5S8"/>
<evidence type="ECO:0000256" key="11">
    <source>
        <dbReference type="ARBA" id="ARBA00022884"/>
    </source>
</evidence>
<dbReference type="Gene3D" id="3.30.70.270">
    <property type="match status" value="2"/>
</dbReference>
<keyword evidence="14" id="KW-0239">DNA-directed DNA polymerase</keyword>
<evidence type="ECO:0000256" key="18">
    <source>
        <dbReference type="ARBA" id="ARBA00023268"/>
    </source>
</evidence>
<dbReference type="PROSITE" id="PS00598">
    <property type="entry name" value="CHROMO_1"/>
    <property type="match status" value="1"/>
</dbReference>
<dbReference type="Pfam" id="PF08284">
    <property type="entry name" value="RVP_2"/>
    <property type="match status" value="1"/>
</dbReference>
<dbReference type="PROSITE" id="PS50878">
    <property type="entry name" value="RT_POL"/>
    <property type="match status" value="1"/>
</dbReference>
<dbReference type="GO" id="GO:0004190">
    <property type="term" value="F:aspartic-type endopeptidase activity"/>
    <property type="evidence" value="ECO:0007669"/>
    <property type="project" value="UniProtKB-KW"/>
</dbReference>
<dbReference type="CDD" id="cd09274">
    <property type="entry name" value="RNase_HI_RT_Ty3"/>
    <property type="match status" value="1"/>
</dbReference>
<dbReference type="CDD" id="cd00303">
    <property type="entry name" value="retropepsin_like"/>
    <property type="match status" value="1"/>
</dbReference>
<evidence type="ECO:0000259" key="20">
    <source>
        <dbReference type="PROSITE" id="PS50878"/>
    </source>
</evidence>
<name>A0A8H8P5S8_9AGAM</name>
<dbReference type="GO" id="GO:0006338">
    <property type="term" value="P:chromatin remodeling"/>
    <property type="evidence" value="ECO:0007669"/>
    <property type="project" value="UniProtKB-ARBA"/>
</dbReference>
<dbReference type="InterPro" id="IPR023780">
    <property type="entry name" value="Chromo_domain"/>
</dbReference>
<feature type="domain" description="Integrase catalytic" evidence="21">
    <location>
        <begin position="707"/>
        <end position="881"/>
    </location>
</feature>
<evidence type="ECO:0000313" key="23">
    <source>
        <dbReference type="Proteomes" id="UP000650533"/>
    </source>
</evidence>
<sequence>MSEFVNIAMDSNKKPLLFLDMILQDFPTEPIKTLVDSGATSNFISPSLVEKLKIPKTQLKNPQVVRMLDGTISQTGRIWHQVQLAVLANGHPHTIPFLVCPIGNTPAILGMTWLTQESPLIDWSQGTITFPDQAQIASEEEADPNPLADLPTEYHEFAKVFGKEEFKVLPPHREYDIAIDLIPDAKLTPGPIYGMTDAESKALKLHIEEELATGKIRPSTSSAGAPVMFVKKADGSLRLVVDYRKLNDVTHKNVYPLPRQDDLMAKLRNAKLFTKLDLRWGYNNVRIREGDEWKTAFRTKYGLFEYLVMPFGLTNAPAAFQHFMNDLFRDLIDVTVVIYLDDILIFSENPKEHPSHVREVLSWLLKNQLFCKLSKCHFHVTTVDYLGIVISPAGFSMDQKKIEAVTTWPTPKTVKQVQAFLGFVNYLQRFIPNFSTVARPLHNLTKKESPWSWGNSEETAFKELKALVTQSPVLIHSNPELPYYLETDASGVAMGAILSQRGPDNRLHPIAYMSKSFSGAEANYNTHDKELLAIIKALEEWRIFLEATDKPVQVFTDHRNLEYWMQAQTFNRRHAQWRIFLSNFNFEIHYRPGKQSGKPDALSRRLDYVDTSPEPEVMLPAEVFANTSEEELEIVTEIRSKLREDPSLEPIIQFLTEDADNAPPSIRKAYRDYDWEEDLLWYRGKLVVPDSEALKERLLREFHDSPLAGHPGQQRTLELLSRNYWWPGMKSSAKNGPKTLRKGHDAILVVIDSFSKLGHFIPTSKKVSAKGLADLFVSHIWKLHGLPVKTISDQGTTFTGKFLRALYQRLGIKPSFSLAYHPESDGQTERVNQFIKFYLRSYVAADHSDWVKWLPLAEYAYNNAKHSATGKTPYPSQEWKEAEAALRMSKERMTRDKGTVPEYSIGEKVWLDGKNVELRTNSNKLDPKCLGPFEVLEKVSSHTYRLKLPETLKIHNVFYVGLLSRVHISPSQPFPEKPPPETIEGEEEYEVEQIIDSKRQRGKWFYLIKWKGYGPEDNSWEPEELLEHSQEEIQRFNKSQLKKARDSAKSL</sequence>
<dbReference type="GO" id="GO:0046872">
    <property type="term" value="F:metal ion binding"/>
    <property type="evidence" value="ECO:0007669"/>
    <property type="project" value="UniProtKB-KW"/>
</dbReference>
<dbReference type="FunFam" id="3.10.20.370:FF:000001">
    <property type="entry name" value="Retrovirus-related Pol polyprotein from transposon 17.6-like protein"/>
    <property type="match status" value="1"/>
</dbReference>
<dbReference type="GO" id="GO:0003677">
    <property type="term" value="F:DNA binding"/>
    <property type="evidence" value="ECO:0007669"/>
    <property type="project" value="UniProtKB-KW"/>
</dbReference>
<dbReference type="InterPro" id="IPR041588">
    <property type="entry name" value="Integrase_H2C2"/>
</dbReference>
<keyword evidence="10" id="KW-0460">Magnesium</keyword>
<evidence type="ECO:0000256" key="3">
    <source>
        <dbReference type="ARBA" id="ARBA00022679"/>
    </source>
</evidence>
<organism evidence="22 23">
    <name type="scientific">Rhizoctonia solani</name>
    <dbReference type="NCBI Taxonomy" id="456999"/>
    <lineage>
        <taxon>Eukaryota</taxon>
        <taxon>Fungi</taxon>
        <taxon>Dikarya</taxon>
        <taxon>Basidiomycota</taxon>
        <taxon>Agaricomycotina</taxon>
        <taxon>Agaricomycetes</taxon>
        <taxon>Cantharellales</taxon>
        <taxon>Ceratobasidiaceae</taxon>
        <taxon>Rhizoctonia</taxon>
    </lineage>
</organism>
<evidence type="ECO:0000256" key="8">
    <source>
        <dbReference type="ARBA" id="ARBA00022759"/>
    </source>
</evidence>
<dbReference type="EMBL" id="CP059668">
    <property type="protein sequence ID" value="QRW24338.1"/>
    <property type="molecule type" value="Genomic_DNA"/>
</dbReference>
<dbReference type="GO" id="GO:0015074">
    <property type="term" value="P:DNA integration"/>
    <property type="evidence" value="ECO:0007669"/>
    <property type="project" value="UniProtKB-KW"/>
</dbReference>
<dbReference type="InterPro" id="IPR041577">
    <property type="entry name" value="RT_RNaseH_2"/>
</dbReference>
<dbReference type="GO" id="GO:0005634">
    <property type="term" value="C:nucleus"/>
    <property type="evidence" value="ECO:0007669"/>
    <property type="project" value="UniProtKB-SubCell"/>
</dbReference>
<dbReference type="InterPro" id="IPR036397">
    <property type="entry name" value="RNaseH_sf"/>
</dbReference>
<keyword evidence="16" id="KW-0233">DNA recombination</keyword>
<dbReference type="SUPFAM" id="SSF50630">
    <property type="entry name" value="Acid proteases"/>
    <property type="match status" value="1"/>
</dbReference>
<dbReference type="GO" id="GO:0003723">
    <property type="term" value="F:RNA binding"/>
    <property type="evidence" value="ECO:0007669"/>
    <property type="project" value="UniProtKB-KW"/>
</dbReference>
<dbReference type="InterPro" id="IPR000953">
    <property type="entry name" value="Chromo/chromo_shadow_dom"/>
</dbReference>
<dbReference type="KEGG" id="rsx:RhiXN_10662"/>
<dbReference type="GO" id="GO:0006508">
    <property type="term" value="P:proteolysis"/>
    <property type="evidence" value="ECO:0007669"/>
    <property type="project" value="UniProtKB-KW"/>
</dbReference>
<dbReference type="Gene3D" id="3.10.10.10">
    <property type="entry name" value="HIV Type 1 Reverse Transcriptase, subunit A, domain 1"/>
    <property type="match status" value="1"/>
</dbReference>
<reference evidence="22" key="1">
    <citation type="submission" date="2020-05" db="EMBL/GenBank/DDBJ databases">
        <title>Evolutionary and genomic comparisons of hybrid uninucleate and nonhybrid Rhizoctonia fungi.</title>
        <authorList>
            <person name="Li C."/>
            <person name="Chen X."/>
        </authorList>
    </citation>
    <scope>NUCLEOTIDE SEQUENCE</scope>
    <source>
        <strain evidence="22">AG-1 IA</strain>
    </source>
</reference>
<keyword evidence="12" id="KW-0229">DNA integration</keyword>
<dbReference type="InterPro" id="IPR001584">
    <property type="entry name" value="Integrase_cat-core"/>
</dbReference>
<dbReference type="Pfam" id="PF17921">
    <property type="entry name" value="Integrase_H2C2"/>
    <property type="match status" value="1"/>
</dbReference>
<dbReference type="FunFam" id="3.30.70.270:FF:000026">
    <property type="entry name" value="Transposon Ty3-G Gag-Pol polyprotein"/>
    <property type="match status" value="1"/>
</dbReference>
<dbReference type="Pfam" id="PF17919">
    <property type="entry name" value="RT_RNaseH_2"/>
    <property type="match status" value="1"/>
</dbReference>
<keyword evidence="2" id="KW-0645">Protease</keyword>
<keyword evidence="9" id="KW-0378">Hydrolase</keyword>